<keyword evidence="4" id="KW-0106">Calcium</keyword>
<evidence type="ECO:0000256" key="2">
    <source>
        <dbReference type="ARBA" id="ARBA00022723"/>
    </source>
</evidence>
<evidence type="ECO:0000256" key="1">
    <source>
        <dbReference type="ARBA" id="ARBA00008779"/>
    </source>
</evidence>
<dbReference type="Proteomes" id="UP001239462">
    <property type="component" value="Unassembled WGS sequence"/>
</dbReference>
<keyword evidence="3" id="KW-0378">Hydrolase</keyword>
<protein>
    <submittedName>
        <fullName evidence="8">Sulfatase-like hydrolase/transferase</fullName>
    </submittedName>
</protein>
<dbReference type="InterPro" id="IPR024607">
    <property type="entry name" value="Sulfatase_CS"/>
</dbReference>
<dbReference type="PANTHER" id="PTHR42693">
    <property type="entry name" value="ARYLSULFATASE FAMILY MEMBER"/>
    <property type="match status" value="1"/>
</dbReference>
<evidence type="ECO:0000256" key="4">
    <source>
        <dbReference type="ARBA" id="ARBA00022837"/>
    </source>
</evidence>
<name>A0ABT7PGW5_9BACT</name>
<evidence type="ECO:0000256" key="5">
    <source>
        <dbReference type="SAM" id="MobiDB-lite"/>
    </source>
</evidence>
<dbReference type="Pfam" id="PF06439">
    <property type="entry name" value="3keto-disac_hyd"/>
    <property type="match status" value="1"/>
</dbReference>
<evidence type="ECO:0000259" key="6">
    <source>
        <dbReference type="Pfam" id="PF00884"/>
    </source>
</evidence>
<keyword evidence="2" id="KW-0479">Metal-binding</keyword>
<dbReference type="InterPro" id="IPR017850">
    <property type="entry name" value="Alkaline_phosphatase_core_sf"/>
</dbReference>
<reference evidence="8 9" key="1">
    <citation type="submission" date="2023-06" db="EMBL/GenBank/DDBJ databases">
        <title>Roseiconus lacunae JC819 isolated from Gulf of Mannar region, Tamil Nadu.</title>
        <authorList>
            <person name="Pk S."/>
            <person name="Ch S."/>
            <person name="Ch V.R."/>
        </authorList>
    </citation>
    <scope>NUCLEOTIDE SEQUENCE [LARGE SCALE GENOMIC DNA]</scope>
    <source>
        <strain evidence="8 9">JC819</strain>
    </source>
</reference>
<gene>
    <name evidence="8" type="ORF">QTN89_09925</name>
</gene>
<dbReference type="SUPFAM" id="SSF53649">
    <property type="entry name" value="Alkaline phosphatase-like"/>
    <property type="match status" value="1"/>
</dbReference>
<comment type="caution">
    <text evidence="8">The sequence shown here is derived from an EMBL/GenBank/DDBJ whole genome shotgun (WGS) entry which is preliminary data.</text>
</comment>
<organism evidence="8 9">
    <name type="scientific">Roseiconus lacunae</name>
    <dbReference type="NCBI Taxonomy" id="2605694"/>
    <lineage>
        <taxon>Bacteria</taxon>
        <taxon>Pseudomonadati</taxon>
        <taxon>Planctomycetota</taxon>
        <taxon>Planctomycetia</taxon>
        <taxon>Pirellulales</taxon>
        <taxon>Pirellulaceae</taxon>
        <taxon>Roseiconus</taxon>
    </lineage>
</organism>
<dbReference type="InterPro" id="IPR010496">
    <property type="entry name" value="AL/BT2_dom"/>
</dbReference>
<evidence type="ECO:0000313" key="9">
    <source>
        <dbReference type="Proteomes" id="UP001239462"/>
    </source>
</evidence>
<dbReference type="EMBL" id="JASZZN010000006">
    <property type="protein sequence ID" value="MDM4015747.1"/>
    <property type="molecule type" value="Genomic_DNA"/>
</dbReference>
<proteinExistence type="inferred from homology"/>
<dbReference type="PROSITE" id="PS00149">
    <property type="entry name" value="SULFATASE_2"/>
    <property type="match status" value="1"/>
</dbReference>
<evidence type="ECO:0000259" key="7">
    <source>
        <dbReference type="Pfam" id="PF06439"/>
    </source>
</evidence>
<feature type="domain" description="Sulfatase N-terminal" evidence="6">
    <location>
        <begin position="377"/>
        <end position="682"/>
    </location>
</feature>
<sequence>MMHLPHLTLIVAVFGVFVGARSLPHANATDVSSLESAWAFQLPDGNPAWLKVATEKDQAKSPAVELLWSVGSARPASEVQVQGNQIRFKRRIRWKPGGEATTKLIDDPMVATLIDKNTLELEWTQSTVREGQTSQRTPSDNEQETIRMRGVRIPDPPSPPDLADVEFGDPIELFNGRNLDGWKLSRDNKINGWSVVDGELVNSTPKTDFGAYGAYGNLVTTREFEDFELSLEYNVSAGGNSGVYLRGMYEAQVVDRDSKMQGIAGPGAIFGRLAPRENAAHPGDQWNHYRLTLVDRHITVELNGKKVIDNELLVGCTGGGIESNDTKPGPIFLQGDHTAVRYRNIVLRPVVKSTSRQATPTVAVRSATKTAEQNARPNVLIIYGDDQGSVDMGCFGVEDLQTPHMDRLAREGVRLTQMYAAAPVCSASRVGLLTGRYPARAGQPGNGDLRTEETTIAETFRDAGYATGHVGKWHLGREAKSNPAGQGFQRWFGHLEGCIDNYSHFFYWSGPNRHDLWDNGREIHRGGEYFPRLMVDRCKTFIDEQSDQPWLLYWAFNAPHYPYQGSAKWLEIYKDLPSPRREYCAFTSTMDEYIGEVLDHLDRSGLAENTIVIYQPDHGHSTETRAFGGGGNAGPYRGAKFSLFEGGIRVPSVVRYPGHIPAGQTRDQFVTACDWFPTLCELCEVTPPSVRLDGRSIGDVLRSNADAPRQTFYWQMGRGSGARRSGAQWAMRDGDWKLIGNPRDTTLPQTQQVAGGKLKESLFLVNLQSDPGEQTNVVDRYPDIVKRLQAMKDDVLADFD</sequence>
<feature type="compositionally biased region" description="Polar residues" evidence="5">
    <location>
        <begin position="126"/>
        <end position="140"/>
    </location>
</feature>
<dbReference type="Pfam" id="PF00884">
    <property type="entry name" value="Sulfatase"/>
    <property type="match status" value="1"/>
</dbReference>
<accession>A0ABT7PGW5</accession>
<comment type="similarity">
    <text evidence="1">Belongs to the sulfatase family.</text>
</comment>
<feature type="region of interest" description="Disordered" evidence="5">
    <location>
        <begin position="126"/>
        <end position="159"/>
    </location>
</feature>
<feature type="domain" description="3-keto-alpha-glucoside-1,2-lyase/3-keto-2-hydroxy-glucal hydratase" evidence="7">
    <location>
        <begin position="170"/>
        <end position="348"/>
    </location>
</feature>
<dbReference type="Gene3D" id="3.40.720.10">
    <property type="entry name" value="Alkaline Phosphatase, subunit A"/>
    <property type="match status" value="1"/>
</dbReference>
<dbReference type="InterPro" id="IPR050738">
    <property type="entry name" value="Sulfatase"/>
</dbReference>
<dbReference type="InterPro" id="IPR000917">
    <property type="entry name" value="Sulfatase_N"/>
</dbReference>
<evidence type="ECO:0000256" key="3">
    <source>
        <dbReference type="ARBA" id="ARBA00022801"/>
    </source>
</evidence>
<dbReference type="RefSeq" id="WP_289163267.1">
    <property type="nucleotide sequence ID" value="NZ_JASZZN010000006.1"/>
</dbReference>
<dbReference type="Gene3D" id="3.30.1120.10">
    <property type="match status" value="1"/>
</dbReference>
<dbReference type="Gene3D" id="2.60.120.560">
    <property type="entry name" value="Exo-inulinase, domain 1"/>
    <property type="match status" value="1"/>
</dbReference>
<dbReference type="PANTHER" id="PTHR42693:SF53">
    <property type="entry name" value="ENDO-4-O-SULFATASE"/>
    <property type="match status" value="1"/>
</dbReference>
<evidence type="ECO:0000313" key="8">
    <source>
        <dbReference type="EMBL" id="MDM4015747.1"/>
    </source>
</evidence>
<keyword evidence="9" id="KW-1185">Reference proteome</keyword>